<protein>
    <submittedName>
        <fullName evidence="1">Uncharacterized protein</fullName>
    </submittedName>
</protein>
<reference evidence="2" key="1">
    <citation type="submission" date="2012-02" db="EMBL/GenBank/DDBJ databases">
        <title>Genome sequencing of Giardia lamblia Genotypes A2 and B isolates (DH and GS) and comparative analysis with the genomes of Genotypes A1 and E (WB and Pig).</title>
        <authorList>
            <person name="Adam R."/>
            <person name="Dahlstrom E."/>
            <person name="Martens C."/>
            <person name="Bruno D."/>
            <person name="Barbian K."/>
            <person name="Porcella S.F."/>
            <person name="Nash T."/>
        </authorList>
    </citation>
    <scope>NUCLEOTIDE SEQUENCE</scope>
    <source>
        <strain evidence="2">GS</strain>
    </source>
</reference>
<dbReference type="Proteomes" id="UP000018040">
    <property type="component" value="Unassembled WGS sequence"/>
</dbReference>
<comment type="caution">
    <text evidence="1">The sequence shown here is derived from an EMBL/GenBank/DDBJ whole genome shotgun (WGS) entry which is preliminary data.</text>
</comment>
<evidence type="ECO:0000313" key="1">
    <source>
        <dbReference type="EMBL" id="ESU43044.1"/>
    </source>
</evidence>
<dbReference type="AlphaFoldDB" id="V6TWS0"/>
<proteinExistence type="predicted"/>
<name>V6TWS0_GIAIN</name>
<dbReference type="EMBL" id="AHHH01000062">
    <property type="protein sequence ID" value="ESU43044.1"/>
    <property type="molecule type" value="Genomic_DNA"/>
</dbReference>
<reference evidence="1 2" key="2">
    <citation type="journal article" date="2013" name="Genome Biol. Evol.">
        <title>Genome sequencing of Giardia lamblia genotypes A2 and B isolates (DH and GS) and comparative analysis with the genomes of genotypes A1 and E (WB and Pig).</title>
        <authorList>
            <person name="Adam R.D."/>
            <person name="Dahlstrom E.W."/>
            <person name="Martens C.A."/>
            <person name="Bruno D.P."/>
            <person name="Barbian K.D."/>
            <person name="Ricklefs S.M."/>
            <person name="Hernandez M.M."/>
            <person name="Narla N.P."/>
            <person name="Patel R.B."/>
            <person name="Porcella S.F."/>
            <person name="Nash T.E."/>
        </authorList>
    </citation>
    <scope>NUCLEOTIDE SEQUENCE [LARGE SCALE GENOMIC DNA]</scope>
    <source>
        <strain evidence="1 2">GS</strain>
    </source>
</reference>
<organism evidence="1 2">
    <name type="scientific">Giardia intestinalis</name>
    <name type="common">Giardia lamblia</name>
    <dbReference type="NCBI Taxonomy" id="5741"/>
    <lineage>
        <taxon>Eukaryota</taxon>
        <taxon>Metamonada</taxon>
        <taxon>Diplomonadida</taxon>
        <taxon>Hexamitidae</taxon>
        <taxon>Giardiinae</taxon>
        <taxon>Giardia</taxon>
    </lineage>
</organism>
<accession>V6TWS0</accession>
<evidence type="ECO:0000313" key="2">
    <source>
        <dbReference type="Proteomes" id="UP000018040"/>
    </source>
</evidence>
<sequence length="167" mass="17719">MIHAPAYSSQTACTLYHPCSTKRLCRVCANPCTDQCCAAGPQPAGRPKISRVNSLSHGRPEAKAGLEVSTGSSFLPFNIDISDNSSSSPGSYPLVGMQVWVCIASMVPSLLMTPITMAIPLWSDCKECAAVSLLGQADLERGYLTSKEGYSGLRLAFQDPAIVSFVS</sequence>
<gene>
    <name evidence="1" type="ORF">GSB_153963</name>
</gene>